<evidence type="ECO:0000313" key="2">
    <source>
        <dbReference type="Proteomes" id="UP000215256"/>
    </source>
</evidence>
<gene>
    <name evidence="1" type="ORF">CES85_0300</name>
</gene>
<accession>A0A248UFF6</accession>
<dbReference type="AlphaFoldDB" id="A0A248UFF6"/>
<dbReference type="KEGG" id="och:CES85_0300"/>
<organism evidence="1 2">
    <name type="scientific">Ochrobactrum quorumnocens</name>
    <dbReference type="NCBI Taxonomy" id="271865"/>
    <lineage>
        <taxon>Bacteria</taxon>
        <taxon>Pseudomonadati</taxon>
        <taxon>Pseudomonadota</taxon>
        <taxon>Alphaproteobacteria</taxon>
        <taxon>Hyphomicrobiales</taxon>
        <taxon>Brucellaceae</taxon>
        <taxon>Brucella/Ochrobactrum group</taxon>
        <taxon>Ochrobactrum</taxon>
    </lineage>
</organism>
<dbReference type="Proteomes" id="UP000215256">
    <property type="component" value="Chromosome 1"/>
</dbReference>
<name>A0A248UFF6_9HYPH</name>
<sequence length="80" mass="9398">MHGYLPNNGAQRAALLIQRLLSKNRFTRFGTRCLFRRLIGASLRKCNRKNMPMQRAYSCANKSFTRALSRSIREIFDLYQ</sequence>
<evidence type="ECO:0000313" key="1">
    <source>
        <dbReference type="EMBL" id="ASV85352.1"/>
    </source>
</evidence>
<protein>
    <submittedName>
        <fullName evidence="1">Uncharacterized protein</fullName>
    </submittedName>
</protein>
<proteinExistence type="predicted"/>
<dbReference type="EMBL" id="CP022604">
    <property type="protein sequence ID" value="ASV85352.1"/>
    <property type="molecule type" value="Genomic_DNA"/>
</dbReference>
<reference evidence="1 2" key="1">
    <citation type="submission" date="2017-07" db="EMBL/GenBank/DDBJ databases">
        <title>Phylogenetic study on the rhizospheric bacterium Ochrobactrum sp. A44.</title>
        <authorList>
            <person name="Krzyzanowska D.M."/>
            <person name="Ossowicki A."/>
            <person name="Rajewska M."/>
            <person name="Maciag T."/>
            <person name="Kaczynski Z."/>
            <person name="Czerwicka M."/>
            <person name="Jafra S."/>
        </authorList>
    </citation>
    <scope>NUCLEOTIDE SEQUENCE [LARGE SCALE GENOMIC DNA]</scope>
    <source>
        <strain evidence="1 2">A44</strain>
    </source>
</reference>